<comment type="caution">
    <text evidence="2">The sequence shown here is derived from an EMBL/GenBank/DDBJ whole genome shotgun (WGS) entry which is preliminary data.</text>
</comment>
<feature type="compositionally biased region" description="Polar residues" evidence="1">
    <location>
        <begin position="102"/>
        <end position="150"/>
    </location>
</feature>
<gene>
    <name evidence="2" type="ORF">EJ08DRAFT_300605</name>
</gene>
<feature type="compositionally biased region" description="Polar residues" evidence="1">
    <location>
        <begin position="343"/>
        <end position="352"/>
    </location>
</feature>
<feature type="region of interest" description="Disordered" evidence="1">
    <location>
        <begin position="246"/>
        <end position="269"/>
    </location>
</feature>
<evidence type="ECO:0000256" key="1">
    <source>
        <dbReference type="SAM" id="MobiDB-lite"/>
    </source>
</evidence>
<proteinExistence type="predicted"/>
<dbReference type="OrthoDB" id="5360255at2759"/>
<dbReference type="EMBL" id="MU007048">
    <property type="protein sequence ID" value="KAF2429353.1"/>
    <property type="molecule type" value="Genomic_DNA"/>
</dbReference>
<dbReference type="AlphaFoldDB" id="A0A9P4TXZ2"/>
<evidence type="ECO:0000313" key="3">
    <source>
        <dbReference type="Proteomes" id="UP000800235"/>
    </source>
</evidence>
<feature type="compositionally biased region" description="Low complexity" evidence="1">
    <location>
        <begin position="323"/>
        <end position="334"/>
    </location>
</feature>
<keyword evidence="3" id="KW-1185">Reference proteome</keyword>
<feature type="region of interest" description="Disordered" evidence="1">
    <location>
        <begin position="97"/>
        <end position="163"/>
    </location>
</feature>
<feature type="region of interest" description="Disordered" evidence="1">
    <location>
        <begin position="177"/>
        <end position="205"/>
    </location>
</feature>
<feature type="region of interest" description="Disordered" evidence="1">
    <location>
        <begin position="290"/>
        <end position="431"/>
    </location>
</feature>
<dbReference type="Proteomes" id="UP000800235">
    <property type="component" value="Unassembled WGS sequence"/>
</dbReference>
<sequence>MCFNVLILPWQEMVDLAEKVRLTKSAINNSRQHRIELLRAQYPFSALYRRMGFIIALQWNSLDEMVRRIQLRFTSVQDFDSAFALLHSIGCPLSSPVPVGTSRPSSAASSTNRPGSNENLHSSTHRPSLSSLQSRPQTSFDQHNLTTSDLPHNYHHPHTSSPSFYTASEQLQRSFSSPFTPAARPTTPYRPSSELFPINENPEMNSDKVTTASAFRPSFDRLEVPSFTAPQSDPVMSHTSMTPTTSRFIGDFLPPKSRDRPSTAAPTTFSNLVQFENDLADMVLPPKRELPAGMRRTSSSVKSSANPGSRDGPLSRPSTATAQQNQPQFSSPFSTGIRPPQPELSSRPSSTGGLPPLPEPTFATNNEADKIPRTAMTAENVRAARQEGRPSTAAGTMQKPTAPAKRPATGKKVPARPSTALPHASANMGSSSPVRRIAAELDVVDLDADIALPETSSHAQSHLNAQLKETFSKASAALSDPSSVTMQGDDKENLANYAALGYDQRMNIIENMLIASVEDENFIKLSQDVFGCWQRIGLDM</sequence>
<feature type="compositionally biased region" description="Polar residues" evidence="1">
    <location>
        <begin position="296"/>
        <end position="307"/>
    </location>
</feature>
<reference evidence="2" key="1">
    <citation type="journal article" date="2020" name="Stud. Mycol.">
        <title>101 Dothideomycetes genomes: a test case for predicting lifestyles and emergence of pathogens.</title>
        <authorList>
            <person name="Haridas S."/>
            <person name="Albert R."/>
            <person name="Binder M."/>
            <person name="Bloem J."/>
            <person name="Labutti K."/>
            <person name="Salamov A."/>
            <person name="Andreopoulos B."/>
            <person name="Baker S."/>
            <person name="Barry K."/>
            <person name="Bills G."/>
            <person name="Bluhm B."/>
            <person name="Cannon C."/>
            <person name="Castanera R."/>
            <person name="Culley D."/>
            <person name="Daum C."/>
            <person name="Ezra D."/>
            <person name="Gonzalez J."/>
            <person name="Henrissat B."/>
            <person name="Kuo A."/>
            <person name="Liang C."/>
            <person name="Lipzen A."/>
            <person name="Lutzoni F."/>
            <person name="Magnuson J."/>
            <person name="Mondo S."/>
            <person name="Nolan M."/>
            <person name="Ohm R."/>
            <person name="Pangilinan J."/>
            <person name="Park H.-J."/>
            <person name="Ramirez L."/>
            <person name="Alfaro M."/>
            <person name="Sun H."/>
            <person name="Tritt A."/>
            <person name="Yoshinaga Y."/>
            <person name="Zwiers L.-H."/>
            <person name="Turgeon B."/>
            <person name="Goodwin S."/>
            <person name="Spatafora J."/>
            <person name="Crous P."/>
            <person name="Grigoriev I."/>
        </authorList>
    </citation>
    <scope>NUCLEOTIDE SEQUENCE</scope>
    <source>
        <strain evidence="2">CBS 130266</strain>
    </source>
</reference>
<name>A0A9P4TXZ2_9PEZI</name>
<protein>
    <submittedName>
        <fullName evidence="2">Uncharacterized protein</fullName>
    </submittedName>
</protein>
<evidence type="ECO:0000313" key="2">
    <source>
        <dbReference type="EMBL" id="KAF2429353.1"/>
    </source>
</evidence>
<organism evidence="2 3">
    <name type="scientific">Tothia fuscella</name>
    <dbReference type="NCBI Taxonomy" id="1048955"/>
    <lineage>
        <taxon>Eukaryota</taxon>
        <taxon>Fungi</taxon>
        <taxon>Dikarya</taxon>
        <taxon>Ascomycota</taxon>
        <taxon>Pezizomycotina</taxon>
        <taxon>Dothideomycetes</taxon>
        <taxon>Pleosporomycetidae</taxon>
        <taxon>Venturiales</taxon>
        <taxon>Cylindrosympodiaceae</taxon>
        <taxon>Tothia</taxon>
    </lineage>
</organism>
<feature type="compositionally biased region" description="Low complexity" evidence="1">
    <location>
        <begin position="177"/>
        <end position="192"/>
    </location>
</feature>
<accession>A0A9P4TXZ2</accession>